<dbReference type="InterPro" id="IPR003660">
    <property type="entry name" value="HAMP_dom"/>
</dbReference>
<accession>A0A2T5B560</accession>
<keyword evidence="4" id="KW-0597">Phosphoprotein</keyword>
<evidence type="ECO:0000256" key="6">
    <source>
        <dbReference type="ARBA" id="ARBA00022692"/>
    </source>
</evidence>
<dbReference type="AlphaFoldDB" id="A0A2T5B560"/>
<dbReference type="PROSITE" id="PS50109">
    <property type="entry name" value="HIS_KIN"/>
    <property type="match status" value="1"/>
</dbReference>
<dbReference type="OrthoDB" id="9809567at2"/>
<keyword evidence="6 11" id="KW-0812">Transmembrane</keyword>
<keyword evidence="5" id="KW-0808">Transferase</keyword>
<evidence type="ECO:0000256" key="2">
    <source>
        <dbReference type="ARBA" id="ARBA00004370"/>
    </source>
</evidence>
<comment type="subcellular location">
    <subcellularLocation>
        <location evidence="2">Membrane</location>
    </subcellularLocation>
</comment>
<protein>
    <recommendedName>
        <fullName evidence="3">histidine kinase</fullName>
        <ecNumber evidence="3">2.7.13.3</ecNumber>
    </recommendedName>
</protein>
<dbReference type="SUPFAM" id="SSF55874">
    <property type="entry name" value="ATPase domain of HSP90 chaperone/DNA topoisomerase II/histidine kinase"/>
    <property type="match status" value="1"/>
</dbReference>
<feature type="transmembrane region" description="Helical" evidence="11">
    <location>
        <begin position="12"/>
        <end position="37"/>
    </location>
</feature>
<evidence type="ECO:0000256" key="7">
    <source>
        <dbReference type="ARBA" id="ARBA00022777"/>
    </source>
</evidence>
<feature type="domain" description="Histidine kinase" evidence="12">
    <location>
        <begin position="249"/>
        <end position="451"/>
    </location>
</feature>
<dbReference type="SUPFAM" id="SSF47384">
    <property type="entry name" value="Homodimeric domain of signal transducing histidine kinase"/>
    <property type="match status" value="1"/>
</dbReference>
<evidence type="ECO:0000313" key="14">
    <source>
        <dbReference type="EMBL" id="PTM94112.1"/>
    </source>
</evidence>
<dbReference type="PRINTS" id="PR00344">
    <property type="entry name" value="BCTRLSENSOR"/>
</dbReference>
<evidence type="ECO:0000313" key="15">
    <source>
        <dbReference type="Proteomes" id="UP000241247"/>
    </source>
</evidence>
<evidence type="ECO:0000256" key="1">
    <source>
        <dbReference type="ARBA" id="ARBA00000085"/>
    </source>
</evidence>
<dbReference type="GO" id="GO:0005886">
    <property type="term" value="C:plasma membrane"/>
    <property type="evidence" value="ECO:0007669"/>
    <property type="project" value="TreeGrafter"/>
</dbReference>
<keyword evidence="8 11" id="KW-1133">Transmembrane helix</keyword>
<dbReference type="InterPro" id="IPR050428">
    <property type="entry name" value="TCS_sensor_his_kinase"/>
</dbReference>
<dbReference type="InterPro" id="IPR036890">
    <property type="entry name" value="HATPase_C_sf"/>
</dbReference>
<keyword evidence="10 11" id="KW-0472">Membrane</keyword>
<dbReference type="PROSITE" id="PS50885">
    <property type="entry name" value="HAMP"/>
    <property type="match status" value="1"/>
</dbReference>
<name>A0A2T5B560_MYCDI</name>
<dbReference type="PANTHER" id="PTHR45436">
    <property type="entry name" value="SENSOR HISTIDINE KINASE YKOH"/>
    <property type="match status" value="1"/>
</dbReference>
<dbReference type="InterPro" id="IPR003594">
    <property type="entry name" value="HATPase_dom"/>
</dbReference>
<keyword evidence="15" id="KW-1185">Reference proteome</keyword>
<gene>
    <name evidence="14" type="ORF">C7449_10510</name>
</gene>
<dbReference type="CDD" id="cd00082">
    <property type="entry name" value="HisKA"/>
    <property type="match status" value="1"/>
</dbReference>
<dbReference type="Pfam" id="PF02518">
    <property type="entry name" value="HATPase_c"/>
    <property type="match status" value="1"/>
</dbReference>
<evidence type="ECO:0000256" key="11">
    <source>
        <dbReference type="SAM" id="Phobius"/>
    </source>
</evidence>
<evidence type="ECO:0000256" key="5">
    <source>
        <dbReference type="ARBA" id="ARBA00022679"/>
    </source>
</evidence>
<dbReference type="InterPro" id="IPR004358">
    <property type="entry name" value="Sig_transdc_His_kin-like_C"/>
</dbReference>
<comment type="caution">
    <text evidence="14">The sequence shown here is derived from an EMBL/GenBank/DDBJ whole genome shotgun (WGS) entry which is preliminary data.</text>
</comment>
<dbReference type="Proteomes" id="UP000241247">
    <property type="component" value="Unassembled WGS sequence"/>
</dbReference>
<dbReference type="Gene3D" id="1.10.287.130">
    <property type="match status" value="1"/>
</dbReference>
<dbReference type="InterPro" id="IPR036097">
    <property type="entry name" value="HisK_dim/P_sf"/>
</dbReference>
<evidence type="ECO:0000256" key="8">
    <source>
        <dbReference type="ARBA" id="ARBA00022989"/>
    </source>
</evidence>
<dbReference type="InterPro" id="IPR003661">
    <property type="entry name" value="HisK_dim/P_dom"/>
</dbReference>
<evidence type="ECO:0000259" key="12">
    <source>
        <dbReference type="PROSITE" id="PS50109"/>
    </source>
</evidence>
<reference evidence="14 15" key="1">
    <citation type="submission" date="2018-04" db="EMBL/GenBank/DDBJ databases">
        <title>Genomic Encyclopedia of Type Strains, Phase IV (KMG-IV): sequencing the most valuable type-strain genomes for metagenomic binning, comparative biology and taxonomic classification.</title>
        <authorList>
            <person name="Goeker M."/>
        </authorList>
    </citation>
    <scope>NUCLEOTIDE SEQUENCE [LARGE SCALE GENOMIC DNA]</scope>
    <source>
        <strain evidence="14 15">DSM 7138</strain>
    </source>
</reference>
<proteinExistence type="predicted"/>
<dbReference type="EMBL" id="PZZZ01000005">
    <property type="protein sequence ID" value="PTM94112.1"/>
    <property type="molecule type" value="Genomic_DNA"/>
</dbReference>
<dbReference type="Gene3D" id="3.30.565.10">
    <property type="entry name" value="Histidine kinase-like ATPase, C-terminal domain"/>
    <property type="match status" value="1"/>
</dbReference>
<feature type="domain" description="HAMP" evidence="13">
    <location>
        <begin position="190"/>
        <end position="241"/>
    </location>
</feature>
<evidence type="ECO:0000256" key="9">
    <source>
        <dbReference type="ARBA" id="ARBA00023012"/>
    </source>
</evidence>
<dbReference type="EC" id="2.7.13.3" evidence="3"/>
<comment type="catalytic activity">
    <reaction evidence="1">
        <text>ATP + protein L-histidine = ADP + protein N-phospho-L-histidine.</text>
        <dbReference type="EC" id="2.7.13.3"/>
    </reaction>
</comment>
<dbReference type="RefSeq" id="WP_108003235.1">
    <property type="nucleotide sequence ID" value="NZ_JBHEEX010000003.1"/>
</dbReference>
<keyword evidence="7 14" id="KW-0418">Kinase</keyword>
<organism evidence="14 15">
    <name type="scientific">Mycoplana dimorpha</name>
    <dbReference type="NCBI Taxonomy" id="28320"/>
    <lineage>
        <taxon>Bacteria</taxon>
        <taxon>Pseudomonadati</taxon>
        <taxon>Pseudomonadota</taxon>
        <taxon>Alphaproteobacteria</taxon>
        <taxon>Hyphomicrobiales</taxon>
        <taxon>Rhizobiaceae</taxon>
        <taxon>Mycoplana</taxon>
    </lineage>
</organism>
<feature type="transmembrane region" description="Helical" evidence="11">
    <location>
        <begin position="170"/>
        <end position="189"/>
    </location>
</feature>
<sequence length="474" mass="51111">MRRLIDSHSLRFRVLLLAAVTIGATLVVAGVSVKLLFERHIQRRLAAELETRIVDLAGSIAVDPDGKVAVTRPPADLRYNELLSGAYWQISAGDLVLEHSRSLWDQTLPVPETGASDKPYEAAVEDGAELYLLARPLKIGEGAASRDLTLVVALDHRELEALTDAFGSELNLALAAIALVLFGGAFVQMNVGLAPLRRLHGAVQSIRSGKTQRLGGEFSSEVMPLAEDLNRLIDRHEALLQSARDRAGTLAHGFKTPLTILGLEAGKLEAQGQRTFARVLREQIETMRRHVEQELARARIRGTTVADSALGAGAGTDLASDTARLVDLVRRMPLSDRLVFSIEVPDGLSLRMDRHDFGEVLGNLLDNARKWARSAVIVKAASMDADTVLLEVIDDGPGFEPAASDQNARNADGSGLGLRIVQDVLDAYGTSLQIARRDGRTVVSVKLRSKAMSSAAAASPVRHLESATRTRGHA</sequence>
<keyword evidence="9" id="KW-0902">Two-component regulatory system</keyword>
<dbReference type="GO" id="GO:0000155">
    <property type="term" value="F:phosphorelay sensor kinase activity"/>
    <property type="evidence" value="ECO:0007669"/>
    <property type="project" value="InterPro"/>
</dbReference>
<dbReference type="InterPro" id="IPR005467">
    <property type="entry name" value="His_kinase_dom"/>
</dbReference>
<dbReference type="PANTHER" id="PTHR45436:SF5">
    <property type="entry name" value="SENSOR HISTIDINE KINASE TRCS"/>
    <property type="match status" value="1"/>
</dbReference>
<dbReference type="SMART" id="SM00387">
    <property type="entry name" value="HATPase_c"/>
    <property type="match status" value="1"/>
</dbReference>
<evidence type="ECO:0000256" key="3">
    <source>
        <dbReference type="ARBA" id="ARBA00012438"/>
    </source>
</evidence>
<evidence type="ECO:0000256" key="4">
    <source>
        <dbReference type="ARBA" id="ARBA00022553"/>
    </source>
</evidence>
<evidence type="ECO:0000259" key="13">
    <source>
        <dbReference type="PROSITE" id="PS50885"/>
    </source>
</evidence>
<evidence type="ECO:0000256" key="10">
    <source>
        <dbReference type="ARBA" id="ARBA00023136"/>
    </source>
</evidence>